<keyword evidence="8" id="KW-1185">Reference proteome</keyword>
<evidence type="ECO:0000256" key="4">
    <source>
        <dbReference type="ARBA" id="ARBA00023136"/>
    </source>
</evidence>
<sequence>MTEVVKQKNRLLALVLGMLLGIFGADRFYLGKPKTGILKAITLGGLGIWWFIDNTLMLLDAFLYSLGKDTGIVKDGRGNHLKYGLSLYRFKDGGFVRDWC</sequence>
<evidence type="ECO:0000256" key="3">
    <source>
        <dbReference type="ARBA" id="ARBA00022989"/>
    </source>
</evidence>
<feature type="domain" description="TM2" evidence="6">
    <location>
        <begin position="7"/>
        <end position="53"/>
    </location>
</feature>
<accession>A0A840UHC3</accession>
<dbReference type="PANTHER" id="PTHR21016:SF25">
    <property type="entry name" value="TM2 DOMAIN-CONTAINING PROTEIN DDB_G0277895-RELATED"/>
    <property type="match status" value="1"/>
</dbReference>
<protein>
    <submittedName>
        <fullName evidence="7">TM2 domain-containing membrane protein YozV</fullName>
    </submittedName>
</protein>
<dbReference type="Pfam" id="PF05154">
    <property type="entry name" value="TM2"/>
    <property type="match status" value="1"/>
</dbReference>
<organism evidence="7 8">
    <name type="scientific">Marinobacter oulmenensis</name>
    <dbReference type="NCBI Taxonomy" id="643747"/>
    <lineage>
        <taxon>Bacteria</taxon>
        <taxon>Pseudomonadati</taxon>
        <taxon>Pseudomonadota</taxon>
        <taxon>Gammaproteobacteria</taxon>
        <taxon>Pseudomonadales</taxon>
        <taxon>Marinobacteraceae</taxon>
        <taxon>Marinobacter</taxon>
    </lineage>
</organism>
<evidence type="ECO:0000256" key="2">
    <source>
        <dbReference type="ARBA" id="ARBA00022692"/>
    </source>
</evidence>
<dbReference type="InterPro" id="IPR050932">
    <property type="entry name" value="TM2D1-3-like"/>
</dbReference>
<keyword evidence="3 5" id="KW-1133">Transmembrane helix</keyword>
<feature type="transmembrane region" description="Helical" evidence="5">
    <location>
        <begin position="48"/>
        <end position="67"/>
    </location>
</feature>
<evidence type="ECO:0000313" key="8">
    <source>
        <dbReference type="Proteomes" id="UP000591735"/>
    </source>
</evidence>
<comment type="caution">
    <text evidence="7">The sequence shown here is derived from an EMBL/GenBank/DDBJ whole genome shotgun (WGS) entry which is preliminary data.</text>
</comment>
<dbReference type="GO" id="GO:0016020">
    <property type="term" value="C:membrane"/>
    <property type="evidence" value="ECO:0007669"/>
    <property type="project" value="UniProtKB-SubCell"/>
</dbReference>
<evidence type="ECO:0000256" key="5">
    <source>
        <dbReference type="SAM" id="Phobius"/>
    </source>
</evidence>
<dbReference type="Proteomes" id="UP000591735">
    <property type="component" value="Unassembled WGS sequence"/>
</dbReference>
<gene>
    <name evidence="7" type="ORF">HNR38_000659</name>
</gene>
<evidence type="ECO:0000259" key="6">
    <source>
        <dbReference type="Pfam" id="PF05154"/>
    </source>
</evidence>
<keyword evidence="4 5" id="KW-0472">Membrane</keyword>
<dbReference type="RefSeq" id="WP_221275660.1">
    <property type="nucleotide sequence ID" value="NZ_JACHFE010000002.1"/>
</dbReference>
<reference evidence="7 8" key="1">
    <citation type="submission" date="2020-08" db="EMBL/GenBank/DDBJ databases">
        <title>Genomic Encyclopedia of Type Strains, Phase IV (KMG-IV): sequencing the most valuable type-strain genomes for metagenomic binning, comparative biology and taxonomic classification.</title>
        <authorList>
            <person name="Goeker M."/>
        </authorList>
    </citation>
    <scope>NUCLEOTIDE SEQUENCE [LARGE SCALE GENOMIC DNA]</scope>
    <source>
        <strain evidence="7 8">DSM 22359</strain>
    </source>
</reference>
<keyword evidence="2 5" id="KW-0812">Transmembrane</keyword>
<dbReference type="EMBL" id="JACHFE010000002">
    <property type="protein sequence ID" value="MBB5320187.1"/>
    <property type="molecule type" value="Genomic_DNA"/>
</dbReference>
<dbReference type="InterPro" id="IPR007829">
    <property type="entry name" value="TM2"/>
</dbReference>
<evidence type="ECO:0000256" key="1">
    <source>
        <dbReference type="ARBA" id="ARBA00004141"/>
    </source>
</evidence>
<name>A0A840UHC3_9GAMM</name>
<dbReference type="PANTHER" id="PTHR21016">
    <property type="entry name" value="BETA-AMYLOID BINDING PROTEIN-RELATED"/>
    <property type="match status" value="1"/>
</dbReference>
<evidence type="ECO:0000313" key="7">
    <source>
        <dbReference type="EMBL" id="MBB5320187.1"/>
    </source>
</evidence>
<dbReference type="AlphaFoldDB" id="A0A840UHC3"/>
<proteinExistence type="predicted"/>
<comment type="subcellular location">
    <subcellularLocation>
        <location evidence="1">Membrane</location>
        <topology evidence="1">Multi-pass membrane protein</topology>
    </subcellularLocation>
</comment>